<reference evidence="1 2" key="1">
    <citation type="journal article" date="2024" name="J Genomics">
        <title>Draft genome sequencing and assembly of Favolaschia claudopus CIRM-BRFM 2984 isolated from oak limbs.</title>
        <authorList>
            <person name="Navarro D."/>
            <person name="Drula E."/>
            <person name="Chaduli D."/>
            <person name="Cazenave R."/>
            <person name="Ahrendt S."/>
            <person name="Wang J."/>
            <person name="Lipzen A."/>
            <person name="Daum C."/>
            <person name="Barry K."/>
            <person name="Grigoriev I.V."/>
            <person name="Favel A."/>
            <person name="Rosso M.N."/>
            <person name="Martin F."/>
        </authorList>
    </citation>
    <scope>NUCLEOTIDE SEQUENCE [LARGE SCALE GENOMIC DNA]</scope>
    <source>
        <strain evidence="1 2">CIRM-BRFM 2984</strain>
    </source>
</reference>
<dbReference type="AlphaFoldDB" id="A0AAW0BMS1"/>
<keyword evidence="2" id="KW-1185">Reference proteome</keyword>
<comment type="caution">
    <text evidence="1">The sequence shown here is derived from an EMBL/GenBank/DDBJ whole genome shotgun (WGS) entry which is preliminary data.</text>
</comment>
<sequence length="289" mass="32367">MPSSHIEALDHTWVAAGWPTAFQFFNAIDIPIDEDALALHSAYVGRNRSTTDHTRSWYLLYRSPPVYPNSPSSLVCPVGIRVQGFVEYCNLKALGDYPNKRPEATLQHMVLSGGKDHAATFRQYKQGVEGVVDYVYRMLDVDTPPSRTDNDTLFIGRRVFSKVTPGNRRKPSVLEAGDDPRDLCKAIDRDWRVLSKLSVGQLVEDEVDPSVQFRAPCEPRTVTQGDFVDVCIGFDIVEKRGKNRETSVQVHLRMEHVLLLAAAADIVQDAGKEDDDEEDEIIHGPGTIF</sequence>
<name>A0AAW0BMS1_9AGAR</name>
<evidence type="ECO:0000313" key="1">
    <source>
        <dbReference type="EMBL" id="KAK7027679.1"/>
    </source>
</evidence>
<dbReference type="Proteomes" id="UP001362999">
    <property type="component" value="Unassembled WGS sequence"/>
</dbReference>
<protein>
    <submittedName>
        <fullName evidence="1">Uncharacterized protein</fullName>
    </submittedName>
</protein>
<gene>
    <name evidence="1" type="ORF">R3P38DRAFT_2776739</name>
</gene>
<proteinExistence type="predicted"/>
<evidence type="ECO:0000313" key="2">
    <source>
        <dbReference type="Proteomes" id="UP001362999"/>
    </source>
</evidence>
<organism evidence="1 2">
    <name type="scientific">Favolaschia claudopus</name>
    <dbReference type="NCBI Taxonomy" id="2862362"/>
    <lineage>
        <taxon>Eukaryota</taxon>
        <taxon>Fungi</taxon>
        <taxon>Dikarya</taxon>
        <taxon>Basidiomycota</taxon>
        <taxon>Agaricomycotina</taxon>
        <taxon>Agaricomycetes</taxon>
        <taxon>Agaricomycetidae</taxon>
        <taxon>Agaricales</taxon>
        <taxon>Marasmiineae</taxon>
        <taxon>Mycenaceae</taxon>
        <taxon>Favolaschia</taxon>
    </lineage>
</organism>
<dbReference type="EMBL" id="JAWWNJ010000029">
    <property type="protein sequence ID" value="KAK7027679.1"/>
    <property type="molecule type" value="Genomic_DNA"/>
</dbReference>
<accession>A0AAW0BMS1</accession>